<comment type="subcellular location">
    <subcellularLocation>
        <location evidence="1">Cell outer membrane</location>
    </subcellularLocation>
</comment>
<dbReference type="InterPro" id="IPR012944">
    <property type="entry name" value="SusD_RagB_dom"/>
</dbReference>
<dbReference type="RefSeq" id="WP_226695596.1">
    <property type="nucleotide sequence ID" value="NZ_JAJAPX010000002.1"/>
</dbReference>
<keyword evidence="4" id="KW-0472">Membrane</keyword>
<feature type="region of interest" description="Disordered" evidence="6">
    <location>
        <begin position="483"/>
        <end position="508"/>
    </location>
</feature>
<keyword evidence="3" id="KW-0732">Signal</keyword>
<gene>
    <name evidence="9" type="ORF">LG651_07960</name>
</gene>
<evidence type="ECO:0000259" key="8">
    <source>
        <dbReference type="Pfam" id="PF14322"/>
    </source>
</evidence>
<comment type="similarity">
    <text evidence="2">Belongs to the SusD family.</text>
</comment>
<dbReference type="InterPro" id="IPR033985">
    <property type="entry name" value="SusD-like_N"/>
</dbReference>
<keyword evidence="10" id="KW-1185">Reference proteome</keyword>
<evidence type="ECO:0000256" key="4">
    <source>
        <dbReference type="ARBA" id="ARBA00023136"/>
    </source>
</evidence>
<reference evidence="9" key="1">
    <citation type="submission" date="2021-10" db="EMBL/GenBank/DDBJ databases">
        <title>Tamlana sargassums sp. nov., and Tamlana laminarinivorans sp. nov., two new bacteria isolated from the brown alga.</title>
        <authorList>
            <person name="Li J."/>
        </authorList>
    </citation>
    <scope>NUCLEOTIDE SEQUENCE</scope>
    <source>
        <strain evidence="9">62-3</strain>
    </source>
</reference>
<dbReference type="Proteomes" id="UP001139286">
    <property type="component" value="Unassembled WGS sequence"/>
</dbReference>
<feature type="domain" description="SusD-like N-terminal" evidence="8">
    <location>
        <begin position="64"/>
        <end position="216"/>
    </location>
</feature>
<accession>A0A9X1I8P1</accession>
<dbReference type="GO" id="GO:0009279">
    <property type="term" value="C:cell outer membrane"/>
    <property type="evidence" value="ECO:0007669"/>
    <property type="project" value="UniProtKB-SubCell"/>
</dbReference>
<proteinExistence type="inferred from homology"/>
<evidence type="ECO:0000256" key="5">
    <source>
        <dbReference type="ARBA" id="ARBA00023237"/>
    </source>
</evidence>
<evidence type="ECO:0000313" key="9">
    <source>
        <dbReference type="EMBL" id="MCB4808186.1"/>
    </source>
</evidence>
<dbReference type="AlphaFoldDB" id="A0A9X1I8P1"/>
<organism evidence="9 10">
    <name type="scientific">Neotamlana sargassicola</name>
    <dbReference type="NCBI Taxonomy" id="2883125"/>
    <lineage>
        <taxon>Bacteria</taxon>
        <taxon>Pseudomonadati</taxon>
        <taxon>Bacteroidota</taxon>
        <taxon>Flavobacteriia</taxon>
        <taxon>Flavobacteriales</taxon>
        <taxon>Flavobacteriaceae</taxon>
        <taxon>Neotamlana</taxon>
    </lineage>
</organism>
<evidence type="ECO:0000256" key="2">
    <source>
        <dbReference type="ARBA" id="ARBA00006275"/>
    </source>
</evidence>
<dbReference type="CDD" id="cd08977">
    <property type="entry name" value="SusD"/>
    <property type="match status" value="1"/>
</dbReference>
<protein>
    <submittedName>
        <fullName evidence="9">RagB/SusD family nutrient uptake outer membrane protein</fullName>
    </submittedName>
</protein>
<evidence type="ECO:0000313" key="10">
    <source>
        <dbReference type="Proteomes" id="UP001139286"/>
    </source>
</evidence>
<feature type="domain" description="RagB/SusD" evidence="7">
    <location>
        <begin position="350"/>
        <end position="507"/>
    </location>
</feature>
<name>A0A9X1I8P1_9FLAO</name>
<evidence type="ECO:0000256" key="1">
    <source>
        <dbReference type="ARBA" id="ARBA00004442"/>
    </source>
</evidence>
<dbReference type="EMBL" id="JAJAPX010000002">
    <property type="protein sequence ID" value="MCB4808186.1"/>
    <property type="molecule type" value="Genomic_DNA"/>
</dbReference>
<comment type="caution">
    <text evidence="9">The sequence shown here is derived from an EMBL/GenBank/DDBJ whole genome shotgun (WGS) entry which is preliminary data.</text>
</comment>
<sequence length="508" mass="56183">MNTYKYILLFMGIALMGCSDLEESPIALLDPNGYFQTTEDLQAGIDGSLTHAINEEIWGRKLSIALMLRSDMVNLQSSQTRRVEMNTHTITGDNEMVYDPWRRIYLGIAAANTVIQGASGVDEEESVLNPIVAQAYFARAFYYFHLVRLFGDVPYFDAPITDVAAGKTVSCTPEAEVYANIISDLEFAEQWLPNTVSTRAKPSKAAAKSYLALVYLTMAGTSDASYFQMAYDKAKEVITNKGTYDVDLDPDFQTLFNANLIDASKEPIFALDYNNVEASDNAYDQTAPMTGVRGDDDDQGWSVAVPTMAVYDSFDPDDYRTRVSFQTEATIGGTTVDYTNFTISGHADAANQPYIAKYTRYPGPYARGNKRATSHNYSMMRYAEVLLIAAEAGVEIGAADAIDFLNEVRGRARNGGNSTNGGYVEETVPASSVPADLTSITVDDVLEERRIELAFEGKRWYDIKRRQLGDVVFSASGYEGAKPDWNASEDYDTPIPQDEIDRNPNLTN</sequence>
<evidence type="ECO:0000259" key="7">
    <source>
        <dbReference type="Pfam" id="PF07980"/>
    </source>
</evidence>
<dbReference type="Gene3D" id="1.25.40.390">
    <property type="match status" value="1"/>
</dbReference>
<dbReference type="Pfam" id="PF07980">
    <property type="entry name" value="SusD_RagB"/>
    <property type="match status" value="1"/>
</dbReference>
<evidence type="ECO:0000256" key="6">
    <source>
        <dbReference type="SAM" id="MobiDB-lite"/>
    </source>
</evidence>
<dbReference type="InterPro" id="IPR011990">
    <property type="entry name" value="TPR-like_helical_dom_sf"/>
</dbReference>
<dbReference type="Pfam" id="PF14322">
    <property type="entry name" value="SusD-like_3"/>
    <property type="match status" value="1"/>
</dbReference>
<dbReference type="SUPFAM" id="SSF48452">
    <property type="entry name" value="TPR-like"/>
    <property type="match status" value="1"/>
</dbReference>
<dbReference type="PROSITE" id="PS51257">
    <property type="entry name" value="PROKAR_LIPOPROTEIN"/>
    <property type="match status" value="1"/>
</dbReference>
<evidence type="ECO:0000256" key="3">
    <source>
        <dbReference type="ARBA" id="ARBA00022729"/>
    </source>
</evidence>
<keyword evidence="5" id="KW-0998">Cell outer membrane</keyword>